<dbReference type="EMBL" id="BSUZ01000001">
    <property type="protein sequence ID" value="GMA88810.1"/>
    <property type="molecule type" value="Genomic_DNA"/>
</dbReference>
<name>A0ABQ6JQ16_9ACTN</name>
<evidence type="ECO:0000313" key="6">
    <source>
        <dbReference type="Proteomes" id="UP001157017"/>
    </source>
</evidence>
<evidence type="ECO:0000256" key="3">
    <source>
        <dbReference type="SAM" id="SignalP"/>
    </source>
</evidence>
<reference evidence="6" key="1">
    <citation type="journal article" date="2019" name="Int. J. Syst. Evol. Microbiol.">
        <title>The Global Catalogue of Microorganisms (GCM) 10K type strain sequencing project: providing services to taxonomists for standard genome sequencing and annotation.</title>
        <authorList>
            <consortium name="The Broad Institute Genomics Platform"/>
            <consortium name="The Broad Institute Genome Sequencing Center for Infectious Disease"/>
            <person name="Wu L."/>
            <person name="Ma J."/>
        </authorList>
    </citation>
    <scope>NUCLEOTIDE SEQUENCE [LARGE SCALE GENOMIC DNA]</scope>
    <source>
        <strain evidence="6">NBRC 108730</strain>
    </source>
</reference>
<feature type="signal peptide" evidence="3">
    <location>
        <begin position="1"/>
        <end position="17"/>
    </location>
</feature>
<dbReference type="Gene3D" id="1.20.120.140">
    <property type="entry name" value="Signal recognition particle SRP54, nucleotide-binding domain"/>
    <property type="match status" value="1"/>
</dbReference>
<feature type="region of interest" description="Disordered" evidence="2">
    <location>
        <begin position="190"/>
        <end position="255"/>
    </location>
</feature>
<dbReference type="PANTHER" id="PTHR11564:SF5">
    <property type="entry name" value="SIGNAL RECOGNITION PARTICLE SUBUNIT SRP54"/>
    <property type="match status" value="1"/>
</dbReference>
<keyword evidence="6" id="KW-1185">Reference proteome</keyword>
<comment type="caution">
    <text evidence="5">The sequence shown here is derived from an EMBL/GenBank/DDBJ whole genome shotgun (WGS) entry which is preliminary data.</text>
</comment>
<evidence type="ECO:0000259" key="4">
    <source>
        <dbReference type="SMART" id="SM00963"/>
    </source>
</evidence>
<dbReference type="Proteomes" id="UP001157017">
    <property type="component" value="Unassembled WGS sequence"/>
</dbReference>
<organism evidence="5 6">
    <name type="scientific">Angustibacter aerolatus</name>
    <dbReference type="NCBI Taxonomy" id="1162965"/>
    <lineage>
        <taxon>Bacteria</taxon>
        <taxon>Bacillati</taxon>
        <taxon>Actinomycetota</taxon>
        <taxon>Actinomycetes</taxon>
        <taxon>Kineosporiales</taxon>
        <taxon>Kineosporiaceae</taxon>
    </lineage>
</organism>
<dbReference type="InterPro" id="IPR022941">
    <property type="entry name" value="SRP54"/>
</dbReference>
<dbReference type="InterPro" id="IPR013822">
    <property type="entry name" value="Signal_recog_particl_SRP54_hlx"/>
</dbReference>
<feature type="chain" id="PRO_5046103851" description="Signal recognition particle SRP54 helical bundle domain-containing protein" evidence="3">
    <location>
        <begin position="18"/>
        <end position="255"/>
    </location>
</feature>
<feature type="domain" description="Signal recognition particle SRP54 helical bundle" evidence="4">
    <location>
        <begin position="112"/>
        <end position="192"/>
    </location>
</feature>
<dbReference type="PANTHER" id="PTHR11564">
    <property type="entry name" value="SIGNAL RECOGNITION PARTICLE 54K PROTEIN SRP54"/>
    <property type="match status" value="1"/>
</dbReference>
<evidence type="ECO:0000313" key="5">
    <source>
        <dbReference type="EMBL" id="GMA88810.1"/>
    </source>
</evidence>
<sequence length="255" mass="26550">MRRLCIPPLSALVMARGAPVLFGMARGAPVPFGVARGAPVLFGVARGAPVLFGVARGAPVLFGMARGAPVPFPVAQSAPAPNRGRRVRGASARARSRLGGSVTARPPPGTRVFSTLSDRLSATFKNLRGKGRLSEADVAATVREIRTALLEADVAVPVVRQFTAAVRERALGAEVSGALNPAQQIVKIVNDEPGVDPRRRDAAAAGGEEPADRDHAGRSAGCGQDDPGGQAWRATCGPRGTRRCWSRPTCSARTR</sequence>
<comment type="subcellular location">
    <subcellularLocation>
        <location evidence="1">Cytoplasm</location>
    </subcellularLocation>
</comment>
<dbReference type="SMART" id="SM00963">
    <property type="entry name" value="SRP54_N"/>
    <property type="match status" value="1"/>
</dbReference>
<accession>A0ABQ6JQ16</accession>
<gene>
    <name evidence="5" type="ORF">GCM10025868_40600</name>
</gene>
<keyword evidence="3" id="KW-0732">Signal</keyword>
<dbReference type="SUPFAM" id="SSF47364">
    <property type="entry name" value="Domain of the SRP/SRP receptor G-proteins"/>
    <property type="match status" value="1"/>
</dbReference>
<dbReference type="InterPro" id="IPR042101">
    <property type="entry name" value="SRP54_N_sf"/>
</dbReference>
<evidence type="ECO:0000256" key="2">
    <source>
        <dbReference type="SAM" id="MobiDB-lite"/>
    </source>
</evidence>
<protein>
    <recommendedName>
        <fullName evidence="4">Signal recognition particle SRP54 helical bundle domain-containing protein</fullName>
    </recommendedName>
</protein>
<dbReference type="Pfam" id="PF02881">
    <property type="entry name" value="SRP54_N"/>
    <property type="match status" value="1"/>
</dbReference>
<proteinExistence type="predicted"/>
<feature type="region of interest" description="Disordered" evidence="2">
    <location>
        <begin position="76"/>
        <end position="108"/>
    </location>
</feature>
<dbReference type="InterPro" id="IPR036225">
    <property type="entry name" value="SRP/SRP_N"/>
</dbReference>
<evidence type="ECO:0000256" key="1">
    <source>
        <dbReference type="ARBA" id="ARBA00004496"/>
    </source>
</evidence>
<feature type="compositionally biased region" description="Low complexity" evidence="2">
    <location>
        <begin position="89"/>
        <end position="102"/>
    </location>
</feature>